<dbReference type="Gene3D" id="3.40.109.40">
    <property type="match status" value="1"/>
</dbReference>
<dbReference type="InterPro" id="IPR037010">
    <property type="entry name" value="VitB12-dep_Met_synth_activ_sf"/>
</dbReference>
<evidence type="ECO:0000313" key="2">
    <source>
        <dbReference type="Proteomes" id="UP000309454"/>
    </source>
</evidence>
<sequence length="221" mass="23277">MGDAAAVQFGPQPLPCAVDLPRALRYLGQRREGLPEHLEQRLQEAADQCSSAARPRGVGRAYPLLWGGPGRPVELAGTGVALPGADIARFLEGCTHAVVLAVTLGMESERQLARAQALSPLEGLLADGCASSMAEEAARAASAEIERWARVAGFRPTKRFSAGYGDLPLQLQPDMLRLSGGDKLLGIHVGPSLLMTPMKSVTAVVGLAPLAGPKARDTERR</sequence>
<dbReference type="EMBL" id="SSTM01000002">
    <property type="protein sequence ID" value="TJW11499.1"/>
    <property type="molecule type" value="Genomic_DNA"/>
</dbReference>
<dbReference type="GO" id="GO:0008705">
    <property type="term" value="F:methionine synthase activity"/>
    <property type="evidence" value="ECO:0007669"/>
    <property type="project" value="InterPro"/>
</dbReference>
<dbReference type="Proteomes" id="UP000309454">
    <property type="component" value="Unassembled WGS sequence"/>
</dbReference>
<dbReference type="AlphaFoldDB" id="A0A4T9T8W7"/>
<proteinExistence type="predicted"/>
<reference evidence="1 2" key="1">
    <citation type="submission" date="2019-04" db="EMBL/GenBank/DDBJ databases">
        <title>Microbes associate with the intestines of laboratory mice.</title>
        <authorList>
            <person name="Navarre W."/>
            <person name="Wong E."/>
            <person name="Huang K.C."/>
            <person name="Tropini C."/>
            <person name="Ng K."/>
            <person name="Yu B."/>
        </authorList>
    </citation>
    <scope>NUCLEOTIDE SEQUENCE [LARGE SCALE GENOMIC DNA]</scope>
    <source>
        <strain evidence="1 2">NM48_B13</strain>
    </source>
</reference>
<evidence type="ECO:0000313" key="1">
    <source>
        <dbReference type="EMBL" id="TJW11499.1"/>
    </source>
</evidence>
<keyword evidence="2" id="KW-1185">Reference proteome</keyword>
<dbReference type="RefSeq" id="WP_136845619.1">
    <property type="nucleotide sequence ID" value="NZ_SSTM01000002.1"/>
</dbReference>
<organism evidence="1 2">
    <name type="scientific">Parvibacter caecicola</name>
    <dbReference type="NCBI Taxonomy" id="747645"/>
    <lineage>
        <taxon>Bacteria</taxon>
        <taxon>Bacillati</taxon>
        <taxon>Actinomycetota</taxon>
        <taxon>Coriobacteriia</taxon>
        <taxon>Coriobacteriales</taxon>
        <taxon>Coriobacteriaceae</taxon>
        <taxon>Parvibacter</taxon>
    </lineage>
</organism>
<accession>A0A4T9T8W7</accession>
<protein>
    <submittedName>
        <fullName evidence="1">Vitamin B12 dependent methionine synthase</fullName>
    </submittedName>
</protein>
<gene>
    <name evidence="1" type="ORF">E5982_04690</name>
</gene>
<dbReference type="SUPFAM" id="SSF56507">
    <property type="entry name" value="Methionine synthase activation domain-like"/>
    <property type="match status" value="1"/>
</dbReference>
<name>A0A4T9T8W7_9ACTN</name>
<comment type="caution">
    <text evidence="1">The sequence shown here is derived from an EMBL/GenBank/DDBJ whole genome shotgun (WGS) entry which is preliminary data.</text>
</comment>
<dbReference type="OrthoDB" id="9816190at2"/>